<proteinExistence type="predicted"/>
<evidence type="ECO:0000313" key="1">
    <source>
        <dbReference type="EMBL" id="PJJ65162.1"/>
    </source>
</evidence>
<comment type="caution">
    <text evidence="1">The sequence shown here is derived from an EMBL/GenBank/DDBJ whole genome shotgun (WGS) entry which is preliminary data.</text>
</comment>
<name>A0A2M9C3S8_9MICO</name>
<reference evidence="1 2" key="1">
    <citation type="submission" date="2017-11" db="EMBL/GenBank/DDBJ databases">
        <title>Genomic Encyclopedia of Archaeal and Bacterial Type Strains, Phase II (KMG-II): From Individual Species to Whole Genera.</title>
        <authorList>
            <person name="Goeker M."/>
        </authorList>
    </citation>
    <scope>NUCLEOTIDE SEQUENCE [LARGE SCALE GENOMIC DNA]</scope>
    <source>
        <strain evidence="1 2">DSM 25625</strain>
    </source>
</reference>
<sequence length="81" mass="9003">MTRSNGVIRPADATVFVGMLATLHTLLDWDEPDILDQLLRRLRNDLVKLGLSESDSKDDQLAAIDAMITRLRRDALGKEAA</sequence>
<accession>A0A2M9C3S8</accession>
<dbReference type="EMBL" id="PGFB01000001">
    <property type="protein sequence ID" value="PJJ65162.1"/>
    <property type="molecule type" value="Genomic_DNA"/>
</dbReference>
<organism evidence="1 2">
    <name type="scientific">Compostimonas suwonensis</name>
    <dbReference type="NCBI Taxonomy" id="1048394"/>
    <lineage>
        <taxon>Bacteria</taxon>
        <taxon>Bacillati</taxon>
        <taxon>Actinomycetota</taxon>
        <taxon>Actinomycetes</taxon>
        <taxon>Micrococcales</taxon>
        <taxon>Microbacteriaceae</taxon>
        <taxon>Compostimonas</taxon>
    </lineage>
</organism>
<protein>
    <submittedName>
        <fullName evidence="1">Uncharacterized protein</fullName>
    </submittedName>
</protein>
<dbReference type="AlphaFoldDB" id="A0A2M9C3S8"/>
<keyword evidence="2" id="KW-1185">Reference proteome</keyword>
<dbReference type="Proteomes" id="UP000230161">
    <property type="component" value="Unassembled WGS sequence"/>
</dbReference>
<dbReference type="RefSeq" id="WP_100343088.1">
    <property type="nucleotide sequence ID" value="NZ_PGFB01000001.1"/>
</dbReference>
<evidence type="ECO:0000313" key="2">
    <source>
        <dbReference type="Proteomes" id="UP000230161"/>
    </source>
</evidence>
<gene>
    <name evidence="1" type="ORF">CLV54_0191</name>
</gene>